<evidence type="ECO:0000259" key="4">
    <source>
        <dbReference type="PROSITE" id="PS50110"/>
    </source>
</evidence>
<dbReference type="InterPro" id="IPR027417">
    <property type="entry name" value="P-loop_NTPase"/>
</dbReference>
<dbReference type="PANTHER" id="PTHR44591">
    <property type="entry name" value="STRESS RESPONSE REGULATOR PROTEIN 1"/>
    <property type="match status" value="1"/>
</dbReference>
<accession>A0A7C2XZE3</accession>
<protein>
    <submittedName>
        <fullName evidence="5">Response regulator</fullName>
    </submittedName>
</protein>
<dbReference type="PANTHER" id="PTHR44591:SF14">
    <property type="entry name" value="PROTEIN PILG"/>
    <property type="match status" value="1"/>
</dbReference>
<feature type="modified residue" description="4-aspartylphosphate" evidence="3">
    <location>
        <position position="333"/>
    </location>
</feature>
<name>A0A7C2XZE3_9BACT</name>
<dbReference type="AlphaFoldDB" id="A0A7C2XZE3"/>
<dbReference type="Gene3D" id="3.40.50.300">
    <property type="entry name" value="P-loop containing nucleotide triphosphate hydrolases"/>
    <property type="match status" value="1"/>
</dbReference>
<comment type="caution">
    <text evidence="5">The sequence shown here is derived from an EMBL/GenBank/DDBJ whole genome shotgun (WGS) entry which is preliminary data.</text>
</comment>
<evidence type="ECO:0000256" key="2">
    <source>
        <dbReference type="ARBA" id="ARBA00023012"/>
    </source>
</evidence>
<dbReference type="Pfam" id="PF00072">
    <property type="entry name" value="Response_reg"/>
    <property type="match status" value="1"/>
</dbReference>
<dbReference type="SUPFAM" id="SSF52172">
    <property type="entry name" value="CheY-like"/>
    <property type="match status" value="1"/>
</dbReference>
<dbReference type="InterPro" id="IPR001789">
    <property type="entry name" value="Sig_transdc_resp-reg_receiver"/>
</dbReference>
<dbReference type="PROSITE" id="PS50110">
    <property type="entry name" value="RESPONSE_REGULATORY"/>
    <property type="match status" value="1"/>
</dbReference>
<keyword evidence="1 3" id="KW-0597">Phosphoprotein</keyword>
<dbReference type="InterPro" id="IPR050595">
    <property type="entry name" value="Bact_response_regulator"/>
</dbReference>
<dbReference type="Proteomes" id="UP000885986">
    <property type="component" value="Unassembled WGS sequence"/>
</dbReference>
<dbReference type="GO" id="GO:0000160">
    <property type="term" value="P:phosphorelay signal transduction system"/>
    <property type="evidence" value="ECO:0007669"/>
    <property type="project" value="UniProtKB-KW"/>
</dbReference>
<evidence type="ECO:0000313" key="5">
    <source>
        <dbReference type="EMBL" id="HET97979.1"/>
    </source>
</evidence>
<dbReference type="InterPro" id="IPR011006">
    <property type="entry name" value="CheY-like_superfamily"/>
</dbReference>
<reference evidence="5" key="1">
    <citation type="journal article" date="2020" name="mSystems">
        <title>Genome- and Community-Level Interaction Insights into Carbon Utilization and Element Cycling Functions of Hydrothermarchaeota in Hydrothermal Sediment.</title>
        <authorList>
            <person name="Zhou Z."/>
            <person name="Liu Y."/>
            <person name="Xu W."/>
            <person name="Pan J."/>
            <person name="Luo Z.H."/>
            <person name="Li M."/>
        </authorList>
    </citation>
    <scope>NUCLEOTIDE SEQUENCE [LARGE SCALE GENOMIC DNA]</scope>
    <source>
        <strain evidence="5">SpSt-1224</strain>
    </source>
</reference>
<sequence>MTSLAIFSGDFCRGSSVVEEILGRTGLKLVTDQELVTRAAGLADLSSDRIERAFSPRTSVFDRFTHEKGRALACLRLAMADLVAAESGLLLAGYLGHLVPHEITHVMKVCLIADLKFRVQTAIAEQGLSEKAATRLIGELDEVRRHWVKSLHLGNDPWRAELYDIVIPMATTGVAEAADLVTEYLGKEAVAPDRASRQAVADFKLAAEVAMVLAREGHEVEATARNGVVTLTVHKHVLLFNRLAEELREIVGPIPGVSEVRVEVGKEFHRADIYRKHDFDIPSKVLLVDDEREFVKTLSERLILRDMGSAVAYDGQSALEIIAADDPEVLVLDLKMPGIDGMEVLRRVRKIRPGVEVIILTGHGTEEDRKTCMELGAFAYLQKPVDIDLLIVKLREAHDRVRQSRRSS</sequence>
<dbReference type="Gene3D" id="3.40.50.2300">
    <property type="match status" value="1"/>
</dbReference>
<dbReference type="SMART" id="SM00448">
    <property type="entry name" value="REC"/>
    <property type="match status" value="1"/>
</dbReference>
<organism evidence="5">
    <name type="scientific">Desulfurivibrio alkaliphilus</name>
    <dbReference type="NCBI Taxonomy" id="427923"/>
    <lineage>
        <taxon>Bacteria</taxon>
        <taxon>Pseudomonadati</taxon>
        <taxon>Thermodesulfobacteriota</taxon>
        <taxon>Desulfobulbia</taxon>
        <taxon>Desulfobulbales</taxon>
        <taxon>Desulfobulbaceae</taxon>
        <taxon>Desulfurivibrio</taxon>
    </lineage>
</organism>
<evidence type="ECO:0000256" key="3">
    <source>
        <dbReference type="PROSITE-ProRule" id="PRU00169"/>
    </source>
</evidence>
<keyword evidence="2" id="KW-0902">Two-component regulatory system</keyword>
<dbReference type="Pfam" id="PF13189">
    <property type="entry name" value="Cytidylate_kin2"/>
    <property type="match status" value="1"/>
</dbReference>
<gene>
    <name evidence="5" type="ORF">ENN98_04690</name>
</gene>
<proteinExistence type="predicted"/>
<dbReference type="EMBL" id="DSDS01000108">
    <property type="protein sequence ID" value="HET97979.1"/>
    <property type="molecule type" value="Genomic_DNA"/>
</dbReference>
<feature type="domain" description="Response regulatory" evidence="4">
    <location>
        <begin position="284"/>
        <end position="398"/>
    </location>
</feature>
<evidence type="ECO:0000256" key="1">
    <source>
        <dbReference type="ARBA" id="ARBA00022553"/>
    </source>
</evidence>